<dbReference type="Pfam" id="PF00387">
    <property type="entry name" value="PI-PLC-Y"/>
    <property type="match status" value="1"/>
</dbReference>
<protein>
    <recommendedName>
        <fullName evidence="2 8">Phosphoinositide phospholipase C</fullName>
        <ecNumber evidence="2 8">3.1.4.11</ecNumber>
    </recommendedName>
</protein>
<dbReference type="Gene3D" id="2.30.29.30">
    <property type="entry name" value="Pleckstrin-homology domain (PH domain)/Phosphotyrosine-binding domain (PTB)"/>
    <property type="match status" value="1"/>
</dbReference>
<dbReference type="SUPFAM" id="SSF47473">
    <property type="entry name" value="EF-hand"/>
    <property type="match status" value="1"/>
</dbReference>
<dbReference type="PROSITE" id="PS50004">
    <property type="entry name" value="C2"/>
    <property type="match status" value="1"/>
</dbReference>
<dbReference type="CDD" id="cd08558">
    <property type="entry name" value="PI-PLCc_eukaryota"/>
    <property type="match status" value="1"/>
</dbReference>
<keyword evidence="14" id="KW-1185">Reference proteome</keyword>
<dbReference type="PRINTS" id="PR00390">
    <property type="entry name" value="PHPHLIPASEC"/>
</dbReference>
<dbReference type="InterPro" id="IPR035892">
    <property type="entry name" value="C2_domain_sf"/>
</dbReference>
<keyword evidence="9" id="KW-0175">Coiled coil</keyword>
<keyword evidence="4 8" id="KW-0442">Lipid degradation</keyword>
<evidence type="ECO:0000313" key="15">
    <source>
        <dbReference type="WBParaSite" id="GPLIN_001190200"/>
    </source>
</evidence>
<reference evidence="15" key="3">
    <citation type="submission" date="2016-06" db="UniProtKB">
        <authorList>
            <consortium name="WormBaseParasite"/>
        </authorList>
    </citation>
    <scope>IDENTIFICATION</scope>
</reference>
<keyword evidence="6" id="KW-0807">Transducer</keyword>
<evidence type="ECO:0000259" key="12">
    <source>
        <dbReference type="PROSITE" id="PS50008"/>
    </source>
</evidence>
<dbReference type="Gene3D" id="3.20.20.190">
    <property type="entry name" value="Phosphatidylinositol (PI) phosphodiesterase"/>
    <property type="match status" value="1"/>
</dbReference>
<evidence type="ECO:0000256" key="10">
    <source>
        <dbReference type="SAM" id="MobiDB-lite"/>
    </source>
</evidence>
<reference evidence="14" key="2">
    <citation type="submission" date="2014-05" db="EMBL/GenBank/DDBJ databases">
        <title>The genome and life-stage specific transcriptomes of Globodera pallida elucidate key aspects of plant parasitism by a cyst nematode.</title>
        <authorList>
            <person name="Cotton J.A."/>
            <person name="Lilley C.J."/>
            <person name="Jones L.M."/>
            <person name="Kikuchi T."/>
            <person name="Reid A.J."/>
            <person name="Thorpe P."/>
            <person name="Tsai I.J."/>
            <person name="Beasley H."/>
            <person name="Blok V."/>
            <person name="Cock P.J.A."/>
            <person name="Van den Akker S.E."/>
            <person name="Holroyd N."/>
            <person name="Hunt M."/>
            <person name="Mantelin S."/>
            <person name="Naghra H."/>
            <person name="Pain A."/>
            <person name="Palomares-Rius J.E."/>
            <person name="Zarowiecki M."/>
            <person name="Berriman M."/>
            <person name="Jones J.T."/>
            <person name="Urwin P.E."/>
        </authorList>
    </citation>
    <scope>NUCLEOTIDE SEQUENCE [LARGE SCALE GENOMIC DNA]</scope>
    <source>
        <strain evidence="14">Lindley</strain>
    </source>
</reference>
<feature type="compositionally biased region" description="Gly residues" evidence="10">
    <location>
        <begin position="1"/>
        <end position="43"/>
    </location>
</feature>
<dbReference type="PROSITE" id="PS50007">
    <property type="entry name" value="PIPLC_X_DOMAIN"/>
    <property type="match status" value="1"/>
</dbReference>
<keyword evidence="3" id="KW-0106">Calcium</keyword>
<feature type="domain" description="C2" evidence="11">
    <location>
        <begin position="822"/>
        <end position="952"/>
    </location>
</feature>
<dbReference type="WBParaSite" id="GPLIN_001190200">
    <property type="protein sequence ID" value="GPLIN_001190200"/>
    <property type="gene ID" value="GPLIN_001190200"/>
</dbReference>
<dbReference type="Proteomes" id="UP000050741">
    <property type="component" value="Unassembled WGS sequence"/>
</dbReference>
<dbReference type="SMART" id="SM00149">
    <property type="entry name" value="PLCYc"/>
    <property type="match status" value="1"/>
</dbReference>
<evidence type="ECO:0000256" key="5">
    <source>
        <dbReference type="ARBA" id="ARBA00023098"/>
    </source>
</evidence>
<evidence type="ECO:0000256" key="8">
    <source>
        <dbReference type="RuleBase" id="RU361133"/>
    </source>
</evidence>
<dbReference type="Pfam" id="PF00388">
    <property type="entry name" value="PI-PLC-X"/>
    <property type="match status" value="1"/>
</dbReference>
<dbReference type="Pfam" id="PF00168">
    <property type="entry name" value="C2"/>
    <property type="match status" value="1"/>
</dbReference>
<reference evidence="14" key="1">
    <citation type="submission" date="2013-12" db="EMBL/GenBank/DDBJ databases">
        <authorList>
            <person name="Aslett M."/>
        </authorList>
    </citation>
    <scope>NUCLEOTIDE SEQUENCE [LARGE SCALE GENOMIC DNA]</scope>
    <source>
        <strain evidence="14">Lindley</strain>
    </source>
</reference>
<dbReference type="SMART" id="SM00148">
    <property type="entry name" value="PLCXc"/>
    <property type="match status" value="1"/>
</dbReference>
<feature type="compositionally biased region" description="Basic and acidic residues" evidence="10">
    <location>
        <begin position="58"/>
        <end position="75"/>
    </location>
</feature>
<dbReference type="CDD" id="cd00275">
    <property type="entry name" value="C2_PLC_like"/>
    <property type="match status" value="1"/>
</dbReference>
<dbReference type="InterPro" id="IPR000008">
    <property type="entry name" value="C2_dom"/>
</dbReference>
<dbReference type="SUPFAM" id="SSF49562">
    <property type="entry name" value="C2 domain (Calcium/lipid-binding domain, CaLB)"/>
    <property type="match status" value="1"/>
</dbReference>
<feature type="coiled-coil region" evidence="9">
    <location>
        <begin position="231"/>
        <end position="279"/>
    </location>
</feature>
<accession>A0A183CG97</accession>
<organism evidence="14 15">
    <name type="scientific">Globodera pallida</name>
    <name type="common">Potato cyst nematode worm</name>
    <name type="synonym">Heterodera pallida</name>
    <dbReference type="NCBI Taxonomy" id="36090"/>
    <lineage>
        <taxon>Eukaryota</taxon>
        <taxon>Metazoa</taxon>
        <taxon>Ecdysozoa</taxon>
        <taxon>Nematoda</taxon>
        <taxon>Chromadorea</taxon>
        <taxon>Rhabditida</taxon>
        <taxon>Tylenchina</taxon>
        <taxon>Tylenchomorpha</taxon>
        <taxon>Tylenchoidea</taxon>
        <taxon>Heteroderidae</taxon>
        <taxon>Heteroderinae</taxon>
        <taxon>Globodera</taxon>
    </lineage>
</organism>
<comment type="catalytic activity">
    <reaction evidence="7">
        <text>a 1,2-diacyl-sn-glycero-3-phospho-(1D-myo-inositol-4,5-bisphosphate) + H2O = 1D-myo-inositol 1,4,5-trisphosphate + a 1,2-diacyl-sn-glycerol + H(+)</text>
        <dbReference type="Rhea" id="RHEA:33179"/>
        <dbReference type="ChEBI" id="CHEBI:15377"/>
        <dbReference type="ChEBI" id="CHEBI:15378"/>
        <dbReference type="ChEBI" id="CHEBI:17815"/>
        <dbReference type="ChEBI" id="CHEBI:58456"/>
        <dbReference type="ChEBI" id="CHEBI:203600"/>
        <dbReference type="EC" id="3.1.4.11"/>
    </reaction>
    <physiologicalReaction direction="left-to-right" evidence="7">
        <dbReference type="Rhea" id="RHEA:33180"/>
    </physiologicalReaction>
</comment>
<evidence type="ECO:0000256" key="4">
    <source>
        <dbReference type="ARBA" id="ARBA00022963"/>
    </source>
</evidence>
<keyword evidence="8" id="KW-0378">Hydrolase</keyword>
<dbReference type="SUPFAM" id="SSF50729">
    <property type="entry name" value="PH domain-like"/>
    <property type="match status" value="1"/>
</dbReference>
<dbReference type="GO" id="GO:0016042">
    <property type="term" value="P:lipid catabolic process"/>
    <property type="evidence" value="ECO:0007669"/>
    <property type="project" value="UniProtKB-KW"/>
</dbReference>
<dbReference type="InterPro" id="IPR001192">
    <property type="entry name" value="PI-PLC_fam"/>
</dbReference>
<dbReference type="SUPFAM" id="SSF51695">
    <property type="entry name" value="PLC-like phosphodiesterases"/>
    <property type="match status" value="1"/>
</dbReference>
<dbReference type="InterPro" id="IPR000909">
    <property type="entry name" value="PLipase_C_PInositol-sp_X_dom"/>
</dbReference>
<feature type="region of interest" description="Disordered" evidence="10">
    <location>
        <begin position="1"/>
        <end position="75"/>
    </location>
</feature>
<dbReference type="Gene3D" id="2.60.40.150">
    <property type="entry name" value="C2 domain"/>
    <property type="match status" value="1"/>
</dbReference>
<evidence type="ECO:0000256" key="6">
    <source>
        <dbReference type="ARBA" id="ARBA00023224"/>
    </source>
</evidence>
<dbReference type="Gene3D" id="1.10.238.10">
    <property type="entry name" value="EF-hand"/>
    <property type="match status" value="2"/>
</dbReference>
<dbReference type="InterPro" id="IPR011992">
    <property type="entry name" value="EF-hand-dom_pair"/>
</dbReference>
<dbReference type="PANTHER" id="PTHR10336">
    <property type="entry name" value="PHOSPHOINOSITIDE-SPECIFIC PHOSPHOLIPASE C FAMILY PROTEIN"/>
    <property type="match status" value="1"/>
</dbReference>
<dbReference type="InterPro" id="IPR001711">
    <property type="entry name" value="PLipase_C_Pinositol-sp_Y"/>
</dbReference>
<evidence type="ECO:0000256" key="9">
    <source>
        <dbReference type="SAM" id="Coils"/>
    </source>
</evidence>
<evidence type="ECO:0000256" key="1">
    <source>
        <dbReference type="ARBA" id="ARBA00001913"/>
    </source>
</evidence>
<evidence type="ECO:0000256" key="2">
    <source>
        <dbReference type="ARBA" id="ARBA00012368"/>
    </source>
</evidence>
<evidence type="ECO:0000259" key="11">
    <source>
        <dbReference type="PROSITE" id="PS50004"/>
    </source>
</evidence>
<dbReference type="GO" id="GO:0035556">
    <property type="term" value="P:intracellular signal transduction"/>
    <property type="evidence" value="ECO:0007669"/>
    <property type="project" value="InterPro"/>
</dbReference>
<evidence type="ECO:0000256" key="7">
    <source>
        <dbReference type="ARBA" id="ARBA00023674"/>
    </source>
</evidence>
<dbReference type="InterPro" id="IPR002048">
    <property type="entry name" value="EF_hand_dom"/>
</dbReference>
<feature type="domain" description="PI-PLC Y-box" evidence="12">
    <location>
        <begin position="742"/>
        <end position="827"/>
    </location>
</feature>
<dbReference type="GO" id="GO:0004435">
    <property type="term" value="F:phosphatidylinositol-4,5-bisphosphate phospholipase C activity"/>
    <property type="evidence" value="ECO:0007669"/>
    <property type="project" value="UniProtKB-EC"/>
</dbReference>
<name>A0A183CG97_GLOPA</name>
<dbReference type="GO" id="GO:0005886">
    <property type="term" value="C:plasma membrane"/>
    <property type="evidence" value="ECO:0007669"/>
    <property type="project" value="TreeGrafter"/>
</dbReference>
<dbReference type="PROSITE" id="PS50222">
    <property type="entry name" value="EF_HAND_2"/>
    <property type="match status" value="1"/>
</dbReference>
<dbReference type="SMART" id="SM00239">
    <property type="entry name" value="C2"/>
    <property type="match status" value="1"/>
</dbReference>
<dbReference type="AlphaFoldDB" id="A0A183CG97"/>
<proteinExistence type="predicted"/>
<dbReference type="GO" id="GO:0005509">
    <property type="term" value="F:calcium ion binding"/>
    <property type="evidence" value="ECO:0007669"/>
    <property type="project" value="InterPro"/>
</dbReference>
<dbReference type="Pfam" id="PF09279">
    <property type="entry name" value="EF-hand_like"/>
    <property type="match status" value="1"/>
</dbReference>
<comment type="cofactor">
    <cofactor evidence="1">
        <name>Ca(2+)</name>
        <dbReference type="ChEBI" id="CHEBI:29108"/>
    </cofactor>
</comment>
<dbReference type="PROSITE" id="PS00018">
    <property type="entry name" value="EF_HAND_1"/>
    <property type="match status" value="1"/>
</dbReference>
<dbReference type="InterPro" id="IPR017946">
    <property type="entry name" value="PLC-like_Pdiesterase_TIM-brl"/>
</dbReference>
<dbReference type="PANTHER" id="PTHR10336:SF209">
    <property type="entry name" value="PHOSPHOINOSITIDE PHOSPHOLIPASE C"/>
    <property type="match status" value="1"/>
</dbReference>
<dbReference type="InterPro" id="IPR015359">
    <property type="entry name" value="PLC_EF-hand-like"/>
</dbReference>
<dbReference type="InterPro" id="IPR011993">
    <property type="entry name" value="PH-like_dom_sf"/>
</dbReference>
<evidence type="ECO:0000259" key="13">
    <source>
        <dbReference type="PROSITE" id="PS50222"/>
    </source>
</evidence>
<sequence>MVDGAGGGGGVVTAGGGGGRGEGGGGVVTAGGGGGRGGGGGVVTNGKNEEVQQLQQQGEEKAGVGRESAKKEFENADDERTRRVLLAFALPVRRVKNAKIKGLSWVALDAYEDVLSYAATRASSVFSFSACRTGGSGERRKKVVLTNVLEIRQGYRTDGLHRAAKDYKFQRMAPEQRFGAVPAIHRGFSVPVQTGGGQSRFYYEPSRTINRDDPSLHREQRRSAAPDNIELERISLEKERLELERRKVLDKERMLMEQERRLREEAEKLEHEVIVLTNVLEIRQGYRTDGLHRAAKDYKFQRMAPEQRCFSIIYKHPRFVAKALDFVAVDLEQTEHWLNELQEHFAKMCSTQHAVSSFNEHKWLMQNFRQADLDRNGEIAFGELWRLLKRLNLQLSEHYVQALFKESVSKSGKPRNVLNEQEFVRLFSVLTDFPEYRGVLRLANGHGDDFLDASALQQFLTDEQQFKDIDLKKAEVIIEFCEPSNFQSNDKQAQKVMYISGFRRLLQCRWGNILREGHETIFQEMDHPLQAWTGGASHNTYLTGLLVHGNATVEGYISALRRGSRLLELDVFDGENGEPQITHKRTFIGAISLRNVLKCIKNYAFVHNSFPVILTIENHVSTVQQRIMADIFKEILGDHLLVPSDDFHTKAMPSPQQLKHKVLLRGKTSQQRAAAVDLGNAPDEAGGARQDAQEEQQEDSTKQSHQPVDAKFGRLIALPSVKLNPGNLYNDIKIQPTNGSPSISERKVATFLEANAPLPAYTATRIVKSFPSGIRQDSSNMDPMPSWICGIQSVALNFQTCDANLDLNNGFFSINSNIGYILKPKVLLEGKDPRHITDVQYTLELAIICAQYLPKTEAGSSSSSSVIDPYVCIQIFGVPRDERKAHTRAVRNNGFNPVWNESFSFPLCCPELAMLRVCVKDFDRTSADDFVGEFSVPVSSIRPGYSHVRLNTHHQHTPDEAASIFVRTAFS</sequence>
<evidence type="ECO:0000313" key="14">
    <source>
        <dbReference type="Proteomes" id="UP000050741"/>
    </source>
</evidence>
<dbReference type="PROSITE" id="PS50008">
    <property type="entry name" value="PIPLC_Y_DOMAIN"/>
    <property type="match status" value="1"/>
</dbReference>
<keyword evidence="5 8" id="KW-0443">Lipid metabolism</keyword>
<feature type="domain" description="EF-hand" evidence="13">
    <location>
        <begin position="359"/>
        <end position="394"/>
    </location>
</feature>
<dbReference type="InterPro" id="IPR018247">
    <property type="entry name" value="EF_Hand_1_Ca_BS"/>
</dbReference>
<evidence type="ECO:0000256" key="3">
    <source>
        <dbReference type="ARBA" id="ARBA00022837"/>
    </source>
</evidence>
<dbReference type="EC" id="3.1.4.11" evidence="2 8"/>
<feature type="region of interest" description="Disordered" evidence="10">
    <location>
        <begin position="673"/>
        <end position="709"/>
    </location>
</feature>